<dbReference type="GO" id="GO:0020037">
    <property type="term" value="F:heme binding"/>
    <property type="evidence" value="ECO:0007669"/>
    <property type="project" value="InterPro"/>
</dbReference>
<feature type="domain" description="Cytochrome c" evidence="8">
    <location>
        <begin position="261"/>
        <end position="388"/>
    </location>
</feature>
<dbReference type="OrthoDB" id="9805202at2"/>
<dbReference type="InterPro" id="IPR009056">
    <property type="entry name" value="Cyt_c-like_dom"/>
</dbReference>
<keyword evidence="9" id="KW-0575">Peroxidase</keyword>
<evidence type="ECO:0000256" key="3">
    <source>
        <dbReference type="ARBA" id="ARBA00022723"/>
    </source>
</evidence>
<protein>
    <submittedName>
        <fullName evidence="9">Cytochrome c peroxidase</fullName>
    </submittedName>
</protein>
<reference evidence="9 10" key="1">
    <citation type="submission" date="2018-02" db="EMBL/GenBank/DDBJ databases">
        <title>Genomic Encyclopedia of Archaeal and Bacterial Type Strains, Phase II (KMG-II): from individual species to whole genera.</title>
        <authorList>
            <person name="Goeker M."/>
        </authorList>
    </citation>
    <scope>NUCLEOTIDE SEQUENCE [LARGE SCALE GENOMIC DNA]</scope>
    <source>
        <strain evidence="9 10">DSM 29526</strain>
    </source>
</reference>
<keyword evidence="2 7" id="KW-0349">Heme</keyword>
<evidence type="ECO:0000313" key="10">
    <source>
        <dbReference type="Proteomes" id="UP000237662"/>
    </source>
</evidence>
<dbReference type="InterPro" id="IPR004852">
    <property type="entry name" value="Di-haem_cyt_c_peroxidsae"/>
</dbReference>
<evidence type="ECO:0000259" key="8">
    <source>
        <dbReference type="PROSITE" id="PS51007"/>
    </source>
</evidence>
<gene>
    <name evidence="9" type="ORF">CLV84_1348</name>
</gene>
<sequence length="404" mass="44145">MRYLLPLVVVSLTFSACLEDERNEPAALAVAPFTAEELAVLNQELTLGNVTFEREVALPDHIAINTAGQSTLAMDPADLTKALLGRVLFYDTQLSATGETSCATCHKQELAFGDDLAFSKGINGGHTKRNSIALASVPSFATEVSGYGETSTDGNSFTEGSVAFFWDERAATIKEQSTLTIQDRVEMGRDLNELADDLKRQEMYRILSRKAFGSENLTGDRITLALEKFCATISSMDSPFDDLMDAAFGFVGAPPLEAFSEDELHGQQLFNDNCSSCHGTNLTQPFVAIANNGLDRISADAGVGEHRGSAFDGVFKVPFLRNVALTAPYMHDGRFATLREVVDHYSEGIQDHGNLHFNLRENFNGAPRKMNFTEADKQALIAFLELTTDRSVLVDASLSDPFRR</sequence>
<dbReference type="Proteomes" id="UP000237662">
    <property type="component" value="Unassembled WGS sequence"/>
</dbReference>
<organism evidence="9 10">
    <name type="scientific">Neolewinella xylanilytica</name>
    <dbReference type="NCBI Taxonomy" id="1514080"/>
    <lineage>
        <taxon>Bacteria</taxon>
        <taxon>Pseudomonadati</taxon>
        <taxon>Bacteroidota</taxon>
        <taxon>Saprospiria</taxon>
        <taxon>Saprospirales</taxon>
        <taxon>Lewinellaceae</taxon>
        <taxon>Neolewinella</taxon>
    </lineage>
</organism>
<dbReference type="Pfam" id="PF03150">
    <property type="entry name" value="CCP_MauG"/>
    <property type="match status" value="1"/>
</dbReference>
<keyword evidence="6 7" id="KW-0408">Iron</keyword>
<accession>A0A2S6IA53</accession>
<evidence type="ECO:0000256" key="1">
    <source>
        <dbReference type="ARBA" id="ARBA00004196"/>
    </source>
</evidence>
<dbReference type="PANTHER" id="PTHR30600:SF10">
    <property type="entry name" value="BLL6722 PROTEIN"/>
    <property type="match status" value="1"/>
</dbReference>
<dbReference type="GO" id="GO:0009055">
    <property type="term" value="F:electron transfer activity"/>
    <property type="evidence" value="ECO:0007669"/>
    <property type="project" value="InterPro"/>
</dbReference>
<evidence type="ECO:0000256" key="2">
    <source>
        <dbReference type="ARBA" id="ARBA00022617"/>
    </source>
</evidence>
<keyword evidence="3 7" id="KW-0479">Metal-binding</keyword>
<evidence type="ECO:0000256" key="6">
    <source>
        <dbReference type="ARBA" id="ARBA00023004"/>
    </source>
</evidence>
<evidence type="ECO:0000313" key="9">
    <source>
        <dbReference type="EMBL" id="PPK88381.1"/>
    </source>
</evidence>
<dbReference type="InterPro" id="IPR051395">
    <property type="entry name" value="Cytochrome_c_Peroxidase/MauG"/>
</dbReference>
<keyword evidence="4" id="KW-0732">Signal</keyword>
<evidence type="ECO:0000256" key="7">
    <source>
        <dbReference type="PROSITE-ProRule" id="PRU00433"/>
    </source>
</evidence>
<dbReference type="PANTHER" id="PTHR30600">
    <property type="entry name" value="CYTOCHROME C PEROXIDASE-RELATED"/>
    <property type="match status" value="1"/>
</dbReference>
<comment type="caution">
    <text evidence="9">The sequence shown here is derived from an EMBL/GenBank/DDBJ whole genome shotgun (WGS) entry which is preliminary data.</text>
</comment>
<dbReference type="Gene3D" id="1.10.760.10">
    <property type="entry name" value="Cytochrome c-like domain"/>
    <property type="match status" value="2"/>
</dbReference>
<dbReference type="EMBL" id="PTJC01000005">
    <property type="protein sequence ID" value="PPK88381.1"/>
    <property type="molecule type" value="Genomic_DNA"/>
</dbReference>
<evidence type="ECO:0000256" key="5">
    <source>
        <dbReference type="ARBA" id="ARBA00023002"/>
    </source>
</evidence>
<keyword evidence="10" id="KW-1185">Reference proteome</keyword>
<dbReference type="SUPFAM" id="SSF46626">
    <property type="entry name" value="Cytochrome c"/>
    <property type="match status" value="2"/>
</dbReference>
<dbReference type="PROSITE" id="PS51257">
    <property type="entry name" value="PROKAR_LIPOPROTEIN"/>
    <property type="match status" value="1"/>
</dbReference>
<dbReference type="InterPro" id="IPR036909">
    <property type="entry name" value="Cyt_c-like_dom_sf"/>
</dbReference>
<keyword evidence="5" id="KW-0560">Oxidoreductase</keyword>
<dbReference type="RefSeq" id="WP_104418930.1">
    <property type="nucleotide sequence ID" value="NZ_PTJC01000005.1"/>
</dbReference>
<dbReference type="PROSITE" id="PS51007">
    <property type="entry name" value="CYTC"/>
    <property type="match status" value="1"/>
</dbReference>
<dbReference type="Pfam" id="PF00034">
    <property type="entry name" value="Cytochrom_C"/>
    <property type="match status" value="1"/>
</dbReference>
<dbReference type="GO" id="GO:0030313">
    <property type="term" value="C:cell envelope"/>
    <property type="evidence" value="ECO:0007669"/>
    <property type="project" value="UniProtKB-SubCell"/>
</dbReference>
<proteinExistence type="predicted"/>
<comment type="subcellular location">
    <subcellularLocation>
        <location evidence="1">Cell envelope</location>
    </subcellularLocation>
</comment>
<name>A0A2S6IA53_9BACT</name>
<dbReference type="AlphaFoldDB" id="A0A2S6IA53"/>
<dbReference type="GO" id="GO:0004130">
    <property type="term" value="F:cytochrome-c peroxidase activity"/>
    <property type="evidence" value="ECO:0007669"/>
    <property type="project" value="TreeGrafter"/>
</dbReference>
<dbReference type="GO" id="GO:0046872">
    <property type="term" value="F:metal ion binding"/>
    <property type="evidence" value="ECO:0007669"/>
    <property type="project" value="UniProtKB-KW"/>
</dbReference>
<evidence type="ECO:0000256" key="4">
    <source>
        <dbReference type="ARBA" id="ARBA00022729"/>
    </source>
</evidence>